<sequence length="412" mass="46591">MNLLVLSDLHIGPAARCRSMVPANEPSITNSDETKLTDEKLFSNLIQHIKSQGLTIDYILYPGDIADGGQLEQYDHFDIIANRLHAELKVEIENIFFTPGNHDVDWTDQKAGTTQDRNPSRWNQRFQPMMLSKALPRTAIGALYTEPFWTLWQQDAISVISVNTAAADGPSTQNHPGTISSSTFADLDNHLSSIKIAENNLKVLLIHHHPLQYANLFTGWKDFSVVQMENDLFDFCGRHRVDFIVHGHRHQPHFTKNICANGHEVSVLSAGSVSHNFPAYVYGNISNQYHIIKIRDRDPNVGIIRGELNSYSFSQIRKWQPSVERHDGIPGVIPFGPHIALQQVLTDSKKIILKEIANKNYCTHADLLAKISYYEYLNPSVIIHAIDSICNQENLHKFGAEISKMVIVREMK</sequence>
<evidence type="ECO:0000256" key="1">
    <source>
        <dbReference type="ARBA" id="ARBA00022723"/>
    </source>
</evidence>
<proteinExistence type="inferred from homology"/>
<keyword evidence="3" id="KW-0408">Iron</keyword>
<evidence type="ECO:0000313" key="6">
    <source>
        <dbReference type="EMBL" id="MFD1302095.1"/>
    </source>
</evidence>
<protein>
    <submittedName>
        <fullName evidence="6">Metallophosphoesterase family protein</fullName>
        <ecNumber evidence="6">3.1.-.-</ecNumber>
    </submittedName>
</protein>
<organism evidence="6 7">
    <name type="scientific">Methylobacterium marchantiae</name>
    <dbReference type="NCBI Taxonomy" id="600331"/>
    <lineage>
        <taxon>Bacteria</taxon>
        <taxon>Pseudomonadati</taxon>
        <taxon>Pseudomonadota</taxon>
        <taxon>Alphaproteobacteria</taxon>
        <taxon>Hyphomicrobiales</taxon>
        <taxon>Methylobacteriaceae</taxon>
        <taxon>Methylobacterium</taxon>
    </lineage>
</organism>
<dbReference type="InterPro" id="IPR029052">
    <property type="entry name" value="Metallo-depent_PP-like"/>
</dbReference>
<evidence type="ECO:0000259" key="5">
    <source>
        <dbReference type="Pfam" id="PF00149"/>
    </source>
</evidence>
<dbReference type="Proteomes" id="UP001597176">
    <property type="component" value="Unassembled WGS sequence"/>
</dbReference>
<keyword evidence="1" id="KW-0479">Metal-binding</keyword>
<dbReference type="GO" id="GO:0016787">
    <property type="term" value="F:hydrolase activity"/>
    <property type="evidence" value="ECO:0007669"/>
    <property type="project" value="UniProtKB-KW"/>
</dbReference>
<dbReference type="PANTHER" id="PTHR42988">
    <property type="entry name" value="PHOSPHOHYDROLASE"/>
    <property type="match status" value="1"/>
</dbReference>
<dbReference type="PANTHER" id="PTHR42988:SF2">
    <property type="entry name" value="CYCLIC NUCLEOTIDE PHOSPHODIESTERASE CBUA0032-RELATED"/>
    <property type="match status" value="1"/>
</dbReference>
<dbReference type="Pfam" id="PF00149">
    <property type="entry name" value="Metallophos"/>
    <property type="match status" value="1"/>
</dbReference>
<evidence type="ECO:0000256" key="2">
    <source>
        <dbReference type="ARBA" id="ARBA00022801"/>
    </source>
</evidence>
<reference evidence="7" key="1">
    <citation type="journal article" date="2019" name="Int. J. Syst. Evol. Microbiol.">
        <title>The Global Catalogue of Microorganisms (GCM) 10K type strain sequencing project: providing services to taxonomists for standard genome sequencing and annotation.</title>
        <authorList>
            <consortium name="The Broad Institute Genomics Platform"/>
            <consortium name="The Broad Institute Genome Sequencing Center for Infectious Disease"/>
            <person name="Wu L."/>
            <person name="Ma J."/>
        </authorList>
    </citation>
    <scope>NUCLEOTIDE SEQUENCE [LARGE SCALE GENOMIC DNA]</scope>
    <source>
        <strain evidence="7">CCUG 56108</strain>
    </source>
</reference>
<comment type="similarity">
    <text evidence="4">Belongs to the cyclic nucleotide phosphodiesterase class-III family.</text>
</comment>
<dbReference type="SUPFAM" id="SSF56300">
    <property type="entry name" value="Metallo-dependent phosphatases"/>
    <property type="match status" value="1"/>
</dbReference>
<name>A0ABW3WZX5_9HYPH</name>
<evidence type="ECO:0000256" key="3">
    <source>
        <dbReference type="ARBA" id="ARBA00023004"/>
    </source>
</evidence>
<gene>
    <name evidence="6" type="ORF">ACFQ4G_10925</name>
</gene>
<dbReference type="RefSeq" id="WP_238207759.1">
    <property type="nucleotide sequence ID" value="NZ_JBHTND010000013.1"/>
</dbReference>
<keyword evidence="7" id="KW-1185">Reference proteome</keyword>
<accession>A0ABW3WZX5</accession>
<dbReference type="InterPro" id="IPR004843">
    <property type="entry name" value="Calcineurin-like_PHP"/>
</dbReference>
<comment type="caution">
    <text evidence="6">The sequence shown here is derived from an EMBL/GenBank/DDBJ whole genome shotgun (WGS) entry which is preliminary data.</text>
</comment>
<evidence type="ECO:0000256" key="4">
    <source>
        <dbReference type="ARBA" id="ARBA00025742"/>
    </source>
</evidence>
<keyword evidence="2 6" id="KW-0378">Hydrolase</keyword>
<dbReference type="InterPro" id="IPR050884">
    <property type="entry name" value="CNP_phosphodiesterase-III"/>
</dbReference>
<dbReference type="Gene3D" id="3.60.21.10">
    <property type="match status" value="1"/>
</dbReference>
<evidence type="ECO:0000313" key="7">
    <source>
        <dbReference type="Proteomes" id="UP001597176"/>
    </source>
</evidence>
<dbReference type="EC" id="3.1.-.-" evidence="6"/>
<feature type="domain" description="Calcineurin-like phosphoesterase" evidence="5">
    <location>
        <begin position="1"/>
        <end position="252"/>
    </location>
</feature>
<dbReference type="EMBL" id="JBHTND010000013">
    <property type="protein sequence ID" value="MFD1302095.1"/>
    <property type="molecule type" value="Genomic_DNA"/>
</dbReference>